<dbReference type="Gene3D" id="3.40.50.1820">
    <property type="entry name" value="alpha/beta hydrolase"/>
    <property type="match status" value="1"/>
</dbReference>
<evidence type="ECO:0000256" key="6">
    <source>
        <dbReference type="RuleBase" id="RU361235"/>
    </source>
</evidence>
<reference evidence="8" key="1">
    <citation type="journal article" date="2023" name="Insect Mol. Biol.">
        <title>Genome sequencing provides insights into the evolution of gene families encoding plant cell wall-degrading enzymes in longhorned beetles.</title>
        <authorList>
            <person name="Shin N.R."/>
            <person name="Okamura Y."/>
            <person name="Kirsch R."/>
            <person name="Pauchet Y."/>
        </authorList>
    </citation>
    <scope>NUCLEOTIDE SEQUENCE</scope>
    <source>
        <strain evidence="8">AMC_N1</strain>
    </source>
</reference>
<keyword evidence="2" id="KW-0719">Serine esterase</keyword>
<accession>A0AAV8YJT5</accession>
<evidence type="ECO:0000256" key="5">
    <source>
        <dbReference type="ARBA" id="ARBA00023180"/>
    </source>
</evidence>
<evidence type="ECO:0000256" key="3">
    <source>
        <dbReference type="ARBA" id="ARBA00022801"/>
    </source>
</evidence>
<evidence type="ECO:0000313" key="9">
    <source>
        <dbReference type="Proteomes" id="UP001162162"/>
    </source>
</evidence>
<dbReference type="InterPro" id="IPR050309">
    <property type="entry name" value="Type-B_Carboxylest/Lipase"/>
</dbReference>
<dbReference type="SUPFAM" id="SSF53474">
    <property type="entry name" value="alpha/beta-Hydrolases"/>
    <property type="match status" value="1"/>
</dbReference>
<dbReference type="PANTHER" id="PTHR11559">
    <property type="entry name" value="CARBOXYLESTERASE"/>
    <property type="match status" value="1"/>
</dbReference>
<keyword evidence="9" id="KW-1185">Reference proteome</keyword>
<organism evidence="8 9">
    <name type="scientific">Aromia moschata</name>
    <dbReference type="NCBI Taxonomy" id="1265417"/>
    <lineage>
        <taxon>Eukaryota</taxon>
        <taxon>Metazoa</taxon>
        <taxon>Ecdysozoa</taxon>
        <taxon>Arthropoda</taxon>
        <taxon>Hexapoda</taxon>
        <taxon>Insecta</taxon>
        <taxon>Pterygota</taxon>
        <taxon>Neoptera</taxon>
        <taxon>Endopterygota</taxon>
        <taxon>Coleoptera</taxon>
        <taxon>Polyphaga</taxon>
        <taxon>Cucujiformia</taxon>
        <taxon>Chrysomeloidea</taxon>
        <taxon>Cerambycidae</taxon>
        <taxon>Cerambycinae</taxon>
        <taxon>Callichromatini</taxon>
        <taxon>Aromia</taxon>
    </lineage>
</organism>
<evidence type="ECO:0000313" key="8">
    <source>
        <dbReference type="EMBL" id="KAJ8952068.1"/>
    </source>
</evidence>
<dbReference type="InterPro" id="IPR019826">
    <property type="entry name" value="Carboxylesterase_B_AS"/>
</dbReference>
<dbReference type="Proteomes" id="UP001162162">
    <property type="component" value="Unassembled WGS sequence"/>
</dbReference>
<protein>
    <recommendedName>
        <fullName evidence="6">Carboxylic ester hydrolase</fullName>
        <ecNumber evidence="6">3.1.1.-</ecNumber>
    </recommendedName>
</protein>
<comment type="caution">
    <text evidence="8">The sequence shown here is derived from an EMBL/GenBank/DDBJ whole genome shotgun (WGS) entry which is preliminary data.</text>
</comment>
<evidence type="ECO:0000256" key="1">
    <source>
        <dbReference type="ARBA" id="ARBA00005964"/>
    </source>
</evidence>
<dbReference type="InterPro" id="IPR029058">
    <property type="entry name" value="AB_hydrolase_fold"/>
</dbReference>
<proteinExistence type="inferred from homology"/>
<dbReference type="EC" id="3.1.1.-" evidence="6"/>
<name>A0AAV8YJT5_9CUCU</name>
<dbReference type="Pfam" id="PF00135">
    <property type="entry name" value="COesterase"/>
    <property type="match status" value="1"/>
</dbReference>
<dbReference type="AlphaFoldDB" id="A0AAV8YJT5"/>
<keyword evidence="5" id="KW-0325">Glycoprotein</keyword>
<dbReference type="PROSITE" id="PS00122">
    <property type="entry name" value="CARBOXYLESTERASE_B_1"/>
    <property type="match status" value="1"/>
</dbReference>
<dbReference type="EMBL" id="JAPWTK010000074">
    <property type="protein sequence ID" value="KAJ8952068.1"/>
    <property type="molecule type" value="Genomic_DNA"/>
</dbReference>
<keyword evidence="3 6" id="KW-0378">Hydrolase</keyword>
<gene>
    <name evidence="8" type="ORF">NQ318_010978</name>
</gene>
<evidence type="ECO:0000256" key="4">
    <source>
        <dbReference type="ARBA" id="ARBA00023157"/>
    </source>
</evidence>
<evidence type="ECO:0000259" key="7">
    <source>
        <dbReference type="Pfam" id="PF00135"/>
    </source>
</evidence>
<feature type="domain" description="Carboxylesterase type B" evidence="7">
    <location>
        <begin position="69"/>
        <end position="515"/>
    </location>
</feature>
<evidence type="ECO:0000256" key="2">
    <source>
        <dbReference type="ARBA" id="ARBA00022487"/>
    </source>
</evidence>
<dbReference type="GO" id="GO:0052689">
    <property type="term" value="F:carboxylic ester hydrolase activity"/>
    <property type="evidence" value="ECO:0007669"/>
    <property type="project" value="UniProtKB-KW"/>
</dbReference>
<dbReference type="InterPro" id="IPR002018">
    <property type="entry name" value="CarbesteraseB"/>
</dbReference>
<sequence length="535" mass="59228">MSLSNNNETINIVLQLQAIENHEMGGYVGCNHPHSIFDRVFVISDPENPRDDSRGEILNLKIWGGFNGAPEKVSNWTETLNVTQDGSQCVQGSDPVTGSEDCLFINVYTTDLSATNLSVMVFIYGGAFVSGNSTYKVVGPDYLLDEDIVFVSFNYRLGIFGFISTGDEVCSGNWGLKDQVLALKWVQSNIAYFGGDPNNVTLFGQSAGSASISYLLQTNKTKGLFSAAIMESGTSLNLWALNRRAVKTAFSVGTSLGIITTNSSTLIESLREVNYTELQTTSNTVATLSRNMMGRFFVNKSHELLSQGGFHKIPTIIGTNSNEAAVVGSVTAIIRLYFATYDIEVKNLAPIDLTSVTLDRILAALDIRFHYYGLLGTVALCTNQTLQFIDDDQFYRPIRQAVLQQSKYAPVYFYEFSYVGGLGGVENRNFSGVGHGEELGYLFRTYYTNVSETDELVRSRMVKMWTNFAKYSNPTPNAETILQNITWEIAGSNASSLNYLDVGTDLNLLQNPFEDAMEFYDGIYDEYGQPPYDTY</sequence>
<keyword evidence="4" id="KW-1015">Disulfide bond</keyword>
<comment type="similarity">
    <text evidence="1 6">Belongs to the type-B carboxylesterase/lipase family.</text>
</comment>